<dbReference type="OrthoDB" id="1922977at2759"/>
<dbReference type="InterPro" id="IPR000571">
    <property type="entry name" value="Znf_CCCH"/>
</dbReference>
<feature type="compositionally biased region" description="Low complexity" evidence="2">
    <location>
        <begin position="890"/>
        <end position="903"/>
    </location>
</feature>
<dbReference type="GO" id="GO:0008270">
    <property type="term" value="F:zinc ion binding"/>
    <property type="evidence" value="ECO:0007669"/>
    <property type="project" value="UniProtKB-KW"/>
</dbReference>
<organism evidence="4 5">
    <name type="scientific">Epichloe festucae (strain Fl1)</name>
    <dbReference type="NCBI Taxonomy" id="877507"/>
    <lineage>
        <taxon>Eukaryota</taxon>
        <taxon>Fungi</taxon>
        <taxon>Dikarya</taxon>
        <taxon>Ascomycota</taxon>
        <taxon>Pezizomycotina</taxon>
        <taxon>Sordariomycetes</taxon>
        <taxon>Hypocreomycetidae</taxon>
        <taxon>Hypocreales</taxon>
        <taxon>Clavicipitaceae</taxon>
        <taxon>Epichloe</taxon>
    </lineage>
</organism>
<protein>
    <recommendedName>
        <fullName evidence="3">C3H1-type domain-containing protein</fullName>
    </recommendedName>
</protein>
<name>A0A7S9KP56_EPIFF</name>
<feature type="region of interest" description="Disordered" evidence="2">
    <location>
        <begin position="745"/>
        <end position="766"/>
    </location>
</feature>
<keyword evidence="5" id="KW-1185">Reference proteome</keyword>
<proteinExistence type="predicted"/>
<feature type="region of interest" description="Disordered" evidence="2">
    <location>
        <begin position="400"/>
        <end position="422"/>
    </location>
</feature>
<accession>A0A7S9KP56</accession>
<evidence type="ECO:0000259" key="3">
    <source>
        <dbReference type="PROSITE" id="PS50103"/>
    </source>
</evidence>
<feature type="compositionally biased region" description="Basic and acidic residues" evidence="2">
    <location>
        <begin position="305"/>
        <end position="323"/>
    </location>
</feature>
<feature type="compositionally biased region" description="Acidic residues" evidence="2">
    <location>
        <begin position="834"/>
        <end position="848"/>
    </location>
</feature>
<gene>
    <name evidence="4" type="ORF">C2857_003771</name>
</gene>
<keyword evidence="1" id="KW-0479">Metal-binding</keyword>
<feature type="compositionally biased region" description="Polar residues" evidence="2">
    <location>
        <begin position="852"/>
        <end position="866"/>
    </location>
</feature>
<feature type="compositionally biased region" description="Acidic residues" evidence="2">
    <location>
        <begin position="493"/>
        <end position="504"/>
    </location>
</feature>
<feature type="region of interest" description="Disordered" evidence="2">
    <location>
        <begin position="137"/>
        <end position="244"/>
    </location>
</feature>
<feature type="compositionally biased region" description="Polar residues" evidence="2">
    <location>
        <begin position="195"/>
        <end position="215"/>
    </location>
</feature>
<feature type="region of interest" description="Disordered" evidence="2">
    <location>
        <begin position="579"/>
        <end position="651"/>
    </location>
</feature>
<feature type="region of interest" description="Disordered" evidence="2">
    <location>
        <begin position="493"/>
        <end position="519"/>
    </location>
</feature>
<evidence type="ECO:0000313" key="5">
    <source>
        <dbReference type="Proteomes" id="UP000594364"/>
    </source>
</evidence>
<feature type="zinc finger region" description="C3H1-type" evidence="1">
    <location>
        <begin position="953"/>
        <end position="981"/>
    </location>
</feature>
<feature type="region of interest" description="Disordered" evidence="2">
    <location>
        <begin position="888"/>
        <end position="908"/>
    </location>
</feature>
<reference evidence="4 5" key="1">
    <citation type="journal article" date="2018" name="PLoS Genet.">
        <title>Repeat elements organise 3D genome structure and mediate transcription in the filamentous fungus Epichloe festucae.</title>
        <authorList>
            <person name="Winter D.J."/>
            <person name="Ganley A.R.D."/>
            <person name="Young C.A."/>
            <person name="Liachko I."/>
            <person name="Schardl C.L."/>
            <person name="Dupont P.Y."/>
            <person name="Berry D."/>
            <person name="Ram A."/>
            <person name="Scott B."/>
            <person name="Cox M.P."/>
        </authorList>
    </citation>
    <scope>NUCLEOTIDE SEQUENCE [LARGE SCALE GENOMIC DNA]</scope>
    <source>
        <strain evidence="4 5">Fl1</strain>
    </source>
</reference>
<sequence>MNQPGHGFALPDGHSLRQDFANTAQFPNKTAIYHSNGYSQGSLGEQKTVASNYGHSMIPGLGLGASNNPASTYGSGLNDNAPSWRPQPQNSTFVPQTEPVLQTRHASVKIPGLNGARDIVSEDGQVSEDGEVEVVYEPSESHPQAISVGQGQQPSPAQSLNAAAVAQQLNSERDGSYSPYLSPQEILPSGKDLPVSQTGTHISTLDARNQQSPKQTQHKEHRAFQQSSISLTDRDQSSHSHLQDSRKKAKDAILRLWPLDIRFHNYLAEGLDEAILKSLFQDLGLSIDETTRTTQVDNAKSSVAEAEKTKIQAKEAEDKKSKESTSTAVDRSEERKDRIARLLAAKGSKQSVSTVVAPRNPVLSAVNQTQTQATKSAKSSMSQVEKSKLIQQKIAALKKARETPQEQKPMQLESSDSGPNESTFEAVKAIHGARPAESTPGLSLSPVKRTWQLNGAVVKPVANLQIASSQHAFSSAPFDQNPESRPFLINVSDDEENEDEEMEIDSPARPETPPNMLRTPVQYNASLHDPLSLSDPATARQIRSPASISIPLRNINRNNGGDLQSMNKQIEEMKRKIAEAEARKKAKNSRQGSPTLSQRHDSSLDDNSDVASRPIASVKPFDGDLALGPKPSLSPNLKRRSRSRAASERLPLLEARRREQLEKLKTLQSEVARIEMELEKDQLEEEQLKGEIMTSDSGKGDALFPAVEAALTAEAAQASYISDKMDIVEESSPEVADEGFEMAVTQDTQQAEKRGESSPVHALVPNDTEIIGNCERGGAVANVSTSKSTTTSCSENATSDGLTSSKPDVSQHDGPPAKQVNDDDVAMEDTGYSADEDVEEDSEDDYEPPEVTQSSLAANDESTLQDKPSLAEHDAPPAVEQVVSGISLKSASDPDPPRSSADSEPTFARVPPATSFLAYETPLQYFHAYRFHPFFNQTVAGGLRSLTYSNKIDVKKELCPDELGAQRCSRGSECDYQHFETMQAPASQLEVGTDSLHWTDDQILLQLGEAEHYDEEQRENYISGLKQLLTDYRTRKVRDFNTISQGIVDYRARFLGDKTKILPLGHVSL</sequence>
<feature type="compositionally biased region" description="Polar residues" evidence="2">
    <location>
        <begin position="406"/>
        <end position="422"/>
    </location>
</feature>
<evidence type="ECO:0000313" key="4">
    <source>
        <dbReference type="EMBL" id="QPG96294.1"/>
    </source>
</evidence>
<feature type="region of interest" description="Disordered" evidence="2">
    <location>
        <begin position="781"/>
        <end position="874"/>
    </location>
</feature>
<feature type="region of interest" description="Disordered" evidence="2">
    <location>
        <begin position="294"/>
        <end position="335"/>
    </location>
</feature>
<keyword evidence="1" id="KW-0863">Zinc-finger</keyword>
<feature type="domain" description="C3H1-type" evidence="3">
    <location>
        <begin position="953"/>
        <end position="981"/>
    </location>
</feature>
<dbReference type="EMBL" id="CP031386">
    <property type="protein sequence ID" value="QPG96294.1"/>
    <property type="molecule type" value="Genomic_DNA"/>
</dbReference>
<evidence type="ECO:0000256" key="1">
    <source>
        <dbReference type="PROSITE-ProRule" id="PRU00723"/>
    </source>
</evidence>
<feature type="compositionally biased region" description="Basic and acidic residues" evidence="2">
    <location>
        <begin position="232"/>
        <end position="244"/>
    </location>
</feature>
<dbReference type="Proteomes" id="UP000594364">
    <property type="component" value="Chromosome 2"/>
</dbReference>
<feature type="compositionally biased region" description="Polar residues" evidence="2">
    <location>
        <begin position="795"/>
        <end position="808"/>
    </location>
</feature>
<feature type="compositionally biased region" description="Polar residues" evidence="2">
    <location>
        <begin position="141"/>
        <end position="161"/>
    </location>
</feature>
<keyword evidence="1" id="KW-0862">Zinc</keyword>
<dbReference type="PROSITE" id="PS50103">
    <property type="entry name" value="ZF_C3H1"/>
    <property type="match status" value="1"/>
</dbReference>
<evidence type="ECO:0000256" key="2">
    <source>
        <dbReference type="SAM" id="MobiDB-lite"/>
    </source>
</evidence>
<dbReference type="AlphaFoldDB" id="A0A7S9KP56"/>
<feature type="compositionally biased region" description="Low complexity" evidence="2">
    <location>
        <begin position="784"/>
        <end position="794"/>
    </location>
</feature>